<dbReference type="PANTHER" id="PTHR34301:SF8">
    <property type="entry name" value="ATPASE DOMAIN-CONTAINING PROTEIN"/>
    <property type="match status" value="1"/>
</dbReference>
<protein>
    <submittedName>
        <fullName evidence="2">AAA ATPase domain</fullName>
    </submittedName>
</protein>
<proteinExistence type="predicted"/>
<dbReference type="STRING" id="571915.CMUST_12280"/>
<keyword evidence="3" id="KW-1185">Reference proteome</keyword>
<evidence type="ECO:0000313" key="3">
    <source>
        <dbReference type="Proteomes" id="UP000035199"/>
    </source>
</evidence>
<dbReference type="InterPro" id="IPR041664">
    <property type="entry name" value="AAA_16"/>
</dbReference>
<dbReference type="Pfam" id="PF13191">
    <property type="entry name" value="AAA_16"/>
    <property type="match status" value="1"/>
</dbReference>
<dbReference type="InterPro" id="IPR027417">
    <property type="entry name" value="P-loop_NTPase"/>
</dbReference>
<reference evidence="2 3" key="1">
    <citation type="journal article" date="2015" name="Genome Announc.">
        <title>Complete Genome Sequence of the Type Strain Corynebacterium mustelae DSM 45274, Isolated from Various Tissues of a Male Ferret with Lethal Sepsis.</title>
        <authorList>
            <person name="Ruckert C."/>
            <person name="Eimer J."/>
            <person name="Winkler A."/>
            <person name="Tauch A."/>
        </authorList>
    </citation>
    <scope>NUCLEOTIDE SEQUENCE [LARGE SCALE GENOMIC DNA]</scope>
    <source>
        <strain evidence="2 3">DSM 45274</strain>
    </source>
</reference>
<name>A0A0G3H029_9CORY</name>
<reference evidence="3" key="2">
    <citation type="submission" date="2015-05" db="EMBL/GenBank/DDBJ databases">
        <title>Complete genome sequence of Corynebacterium mustelae DSM 45274, isolated from various tissues of a male ferret with lethal sepsis.</title>
        <authorList>
            <person name="Ruckert C."/>
            <person name="Albersmeier A."/>
            <person name="Winkler A."/>
            <person name="Tauch A."/>
        </authorList>
    </citation>
    <scope>NUCLEOTIDE SEQUENCE [LARGE SCALE GENOMIC DNA]</scope>
    <source>
        <strain evidence="3">DSM 45274</strain>
    </source>
</reference>
<dbReference type="SUPFAM" id="SSF52540">
    <property type="entry name" value="P-loop containing nucleoside triphosphate hydrolases"/>
    <property type="match status" value="1"/>
</dbReference>
<organism evidence="2 3">
    <name type="scientific">Corynebacterium mustelae</name>
    <dbReference type="NCBI Taxonomy" id="571915"/>
    <lineage>
        <taxon>Bacteria</taxon>
        <taxon>Bacillati</taxon>
        <taxon>Actinomycetota</taxon>
        <taxon>Actinomycetes</taxon>
        <taxon>Mycobacteriales</taxon>
        <taxon>Corynebacteriaceae</taxon>
        <taxon>Corynebacterium</taxon>
    </lineage>
</organism>
<evidence type="ECO:0000259" key="1">
    <source>
        <dbReference type="Pfam" id="PF13191"/>
    </source>
</evidence>
<evidence type="ECO:0000313" key="2">
    <source>
        <dbReference type="EMBL" id="AKK06764.1"/>
    </source>
</evidence>
<dbReference type="AlphaFoldDB" id="A0A0G3H029"/>
<sequence>MKFIGFIGWGIGTVVTMAVAKNPFRPAFGIVPQVWAGRQAILDSYMAALDSFPGDQGRTLVISGLRGIGKTALVTELEEIASQAGWIPIRVHTTDRNPVETLVSSTIANKIHQIDPPAGRRITGATIAGLGGITTEQTQTQQPQPTLNSSLRELSDLLALHGTGIVISIDEVQHIDPEEMAIIATAYQDLIRDGVDISLVVAGLSHGVDSLLHHPGTTFIRRGVRVELQPLSHQESVDTLIITAAKSGIAFSQPAAEAAAAFAKGHPYLVQLTGSLAWGQAKRAGKDHIDVEEVDAINHVAINSLGTQVHQPELKYLTRSETQFIEAMAAVMDENSQAELSAIAQRLGKQVTSLSDVRARLLIKEVVAATAWGKLSFRLPYFKEYLESSQSNYPFKNFS</sequence>
<dbReference type="EMBL" id="CP011542">
    <property type="protein sequence ID" value="AKK06764.1"/>
    <property type="molecule type" value="Genomic_DNA"/>
</dbReference>
<dbReference type="Gene3D" id="3.40.50.300">
    <property type="entry name" value="P-loop containing nucleotide triphosphate hydrolases"/>
    <property type="match status" value="1"/>
</dbReference>
<dbReference type="PANTHER" id="PTHR34301">
    <property type="entry name" value="DNA-BINDING PROTEIN-RELATED"/>
    <property type="match status" value="1"/>
</dbReference>
<feature type="domain" description="Orc1-like AAA ATPase" evidence="1">
    <location>
        <begin position="35"/>
        <end position="190"/>
    </location>
</feature>
<accession>A0A0G3H029</accession>
<dbReference type="Proteomes" id="UP000035199">
    <property type="component" value="Chromosome"/>
</dbReference>
<dbReference type="PATRIC" id="fig|571915.4.peg.2620"/>
<gene>
    <name evidence="2" type="ORF">CMUST_12280</name>
</gene>
<dbReference type="KEGG" id="cmv:CMUST_12280"/>